<protein>
    <recommendedName>
        <fullName evidence="4">Protein CAP22</fullName>
    </recommendedName>
</protein>
<evidence type="ECO:0000256" key="1">
    <source>
        <dbReference type="SAM" id="SignalP"/>
    </source>
</evidence>
<dbReference type="OrthoDB" id="4843554at2759"/>
<feature type="signal peptide" evidence="1">
    <location>
        <begin position="1"/>
        <end position="19"/>
    </location>
</feature>
<dbReference type="AlphaFoldDB" id="A0A2P5HZL7"/>
<dbReference type="Proteomes" id="UP000094444">
    <property type="component" value="Unassembled WGS sequence"/>
</dbReference>
<gene>
    <name evidence="2" type="ORF">DHEL01_v205931</name>
</gene>
<dbReference type="InParanoid" id="A0A2P5HZL7"/>
<sequence>MHSTIVLATLAAVIPAIHAEELQYGEVPTACKAICQPIVDLTNTCDIDPQEMNMDKDKRRKLRLRQADESDEAIEANCICTNKSFDVTGVMGLCASCIAQNGNTTDDASKIMSQCSFTSTSYTPAATTAVAGIQVQATKPGATGAMSTGGTPSPTVAAQSGAGKLAVSIMAAVGVSVAAFLTL</sequence>
<accession>A0A2P5HZL7</accession>
<evidence type="ECO:0000313" key="3">
    <source>
        <dbReference type="Proteomes" id="UP000094444"/>
    </source>
</evidence>
<dbReference type="STRING" id="158607.A0A2P5HZL7"/>
<evidence type="ECO:0000313" key="2">
    <source>
        <dbReference type="EMBL" id="POS75681.1"/>
    </source>
</evidence>
<name>A0A2P5HZL7_DIAHE</name>
<dbReference type="EMBL" id="MAVT02000457">
    <property type="protein sequence ID" value="POS75681.1"/>
    <property type="molecule type" value="Genomic_DNA"/>
</dbReference>
<keyword evidence="1" id="KW-0732">Signal</keyword>
<organism evidence="2 3">
    <name type="scientific">Diaporthe helianthi</name>
    <dbReference type="NCBI Taxonomy" id="158607"/>
    <lineage>
        <taxon>Eukaryota</taxon>
        <taxon>Fungi</taxon>
        <taxon>Dikarya</taxon>
        <taxon>Ascomycota</taxon>
        <taxon>Pezizomycotina</taxon>
        <taxon>Sordariomycetes</taxon>
        <taxon>Sordariomycetidae</taxon>
        <taxon>Diaporthales</taxon>
        <taxon>Diaporthaceae</taxon>
        <taxon>Diaporthe</taxon>
    </lineage>
</organism>
<keyword evidence="3" id="KW-1185">Reference proteome</keyword>
<reference evidence="2" key="1">
    <citation type="submission" date="2017-09" db="EMBL/GenBank/DDBJ databases">
        <title>Polyketide synthases of a Diaporthe helianthi virulent isolate.</title>
        <authorList>
            <person name="Baroncelli R."/>
        </authorList>
    </citation>
    <scope>NUCLEOTIDE SEQUENCE [LARGE SCALE GENOMIC DNA]</scope>
    <source>
        <strain evidence="2">7/96</strain>
    </source>
</reference>
<comment type="caution">
    <text evidence="2">The sequence shown here is derived from an EMBL/GenBank/DDBJ whole genome shotgun (WGS) entry which is preliminary data.</text>
</comment>
<evidence type="ECO:0008006" key="4">
    <source>
        <dbReference type="Google" id="ProtNLM"/>
    </source>
</evidence>
<proteinExistence type="predicted"/>
<feature type="chain" id="PRO_5015113095" description="Protein CAP22" evidence="1">
    <location>
        <begin position="20"/>
        <end position="183"/>
    </location>
</feature>